<dbReference type="AlphaFoldDB" id="A0A177NFX8"/>
<dbReference type="FunFam" id="3.30.70.270:FF:000001">
    <property type="entry name" value="Diguanylate cyclase domain protein"/>
    <property type="match status" value="1"/>
</dbReference>
<keyword evidence="7" id="KW-0812">Transmembrane</keyword>
<dbReference type="Gene3D" id="3.30.70.270">
    <property type="match status" value="1"/>
</dbReference>
<dbReference type="InterPro" id="IPR043128">
    <property type="entry name" value="Rev_trsase/Diguanyl_cyclase"/>
</dbReference>
<dbReference type="GO" id="GO:1902201">
    <property type="term" value="P:negative regulation of bacterial-type flagellum-dependent cell motility"/>
    <property type="evidence" value="ECO:0007669"/>
    <property type="project" value="TreeGrafter"/>
</dbReference>
<reference evidence="10 11" key="1">
    <citation type="submission" date="2016-03" db="EMBL/GenBank/DDBJ databases">
        <authorList>
            <person name="Ploux O."/>
        </authorList>
    </citation>
    <scope>NUCLEOTIDE SEQUENCE [LARGE SCALE GENOMIC DNA]</scope>
    <source>
        <strain evidence="10 11">R-45370</strain>
    </source>
</reference>
<dbReference type="PROSITE" id="PS51007">
    <property type="entry name" value="CYTC"/>
    <property type="match status" value="1"/>
</dbReference>
<dbReference type="Proteomes" id="UP000078476">
    <property type="component" value="Unassembled WGS sequence"/>
</dbReference>
<sequence length="412" mass="46882">MKGVSFLIFSVLWLAMIAFSFHYQVEDDKKYAERVVFKQAEMFFKHLVQIRQWNSQHGGVYAPITVNTAPNPYLKVPNRDVSLPNGIQLTLINPAYMTRQLAELEENGSGIRFHITSLTPIRPENKADDWEAKALQAFAKGASFFTELTDIGGQPFYRYMGPLKLDSDCLKCHADQESEVGDIRGGISVSLPGEFIDDFVSDRVERLRKSHLLIAAVGLLALLIASWAQSKLSRRLTKAQSHLQLAYLDSLTLLPNRRYYDAFLRREWKRATRHHYPLSMIMIDIDFFKAYNDNLGHPEGDQCLRQVGRTLRRYFRRSGDLIARYGGEEFCVVAACDSMQIMQLAEILRMAVETMKLPHPDSNVSQYVTISLGVATLIPAENMECGDLLLHADQALYKAKHSGRNRVAKYQV</sequence>
<name>A0A177NFX8_9GAMM</name>
<dbReference type="PANTHER" id="PTHR45138">
    <property type="entry name" value="REGULATORY COMPONENTS OF SENSORY TRANSDUCTION SYSTEM"/>
    <property type="match status" value="1"/>
</dbReference>
<evidence type="ECO:0000313" key="11">
    <source>
        <dbReference type="Proteomes" id="UP000078476"/>
    </source>
</evidence>
<comment type="catalytic activity">
    <reaction evidence="5">
        <text>2 GTP = 3',3'-c-di-GMP + 2 diphosphate</text>
        <dbReference type="Rhea" id="RHEA:24898"/>
        <dbReference type="ChEBI" id="CHEBI:33019"/>
        <dbReference type="ChEBI" id="CHEBI:37565"/>
        <dbReference type="ChEBI" id="CHEBI:58805"/>
        <dbReference type="EC" id="2.7.7.65"/>
    </reaction>
</comment>
<evidence type="ECO:0000259" key="9">
    <source>
        <dbReference type="PROSITE" id="PS51007"/>
    </source>
</evidence>
<dbReference type="InterPro" id="IPR021796">
    <property type="entry name" value="Tll0287-like_dom"/>
</dbReference>
<accession>A0A177NFX8</accession>
<evidence type="ECO:0000256" key="7">
    <source>
        <dbReference type="SAM" id="Phobius"/>
    </source>
</evidence>
<dbReference type="InterPro" id="IPR029787">
    <property type="entry name" value="Nucleotide_cyclase"/>
</dbReference>
<dbReference type="EMBL" id="LUUI01000091">
    <property type="protein sequence ID" value="OAI16998.1"/>
    <property type="molecule type" value="Genomic_DNA"/>
</dbReference>
<dbReference type="GO" id="GO:0009055">
    <property type="term" value="F:electron transfer activity"/>
    <property type="evidence" value="ECO:0007669"/>
    <property type="project" value="InterPro"/>
</dbReference>
<dbReference type="InterPro" id="IPR009056">
    <property type="entry name" value="Cyt_c-like_dom"/>
</dbReference>
<keyword evidence="7" id="KW-0472">Membrane</keyword>
<dbReference type="PANTHER" id="PTHR45138:SF9">
    <property type="entry name" value="DIGUANYLATE CYCLASE DGCM-RELATED"/>
    <property type="match status" value="1"/>
</dbReference>
<keyword evidence="6" id="KW-0349">Heme</keyword>
<evidence type="ECO:0000256" key="5">
    <source>
        <dbReference type="ARBA" id="ARBA00034247"/>
    </source>
</evidence>
<keyword evidence="11" id="KW-1185">Reference proteome</keyword>
<evidence type="ECO:0000256" key="4">
    <source>
        <dbReference type="ARBA" id="ARBA00023004"/>
    </source>
</evidence>
<evidence type="ECO:0000259" key="8">
    <source>
        <dbReference type="PROSITE" id="PS50887"/>
    </source>
</evidence>
<dbReference type="GO" id="GO:0005886">
    <property type="term" value="C:plasma membrane"/>
    <property type="evidence" value="ECO:0007669"/>
    <property type="project" value="TreeGrafter"/>
</dbReference>
<dbReference type="InterPro" id="IPR000160">
    <property type="entry name" value="GGDEF_dom"/>
</dbReference>
<protein>
    <recommendedName>
        <fullName evidence="2">diguanylate cyclase</fullName>
        <ecNumber evidence="2">2.7.7.65</ecNumber>
    </recommendedName>
</protein>
<comment type="cofactor">
    <cofactor evidence="1">
        <name>Mg(2+)</name>
        <dbReference type="ChEBI" id="CHEBI:18420"/>
    </cofactor>
</comment>
<evidence type="ECO:0000256" key="1">
    <source>
        <dbReference type="ARBA" id="ARBA00001946"/>
    </source>
</evidence>
<dbReference type="RefSeq" id="WP_066980329.1">
    <property type="nucleotide sequence ID" value="NZ_LUUI01000091.1"/>
</dbReference>
<dbReference type="GO" id="GO:0043709">
    <property type="term" value="P:cell adhesion involved in single-species biofilm formation"/>
    <property type="evidence" value="ECO:0007669"/>
    <property type="project" value="TreeGrafter"/>
</dbReference>
<keyword evidence="3 6" id="KW-0479">Metal-binding</keyword>
<dbReference type="SUPFAM" id="SSF55073">
    <property type="entry name" value="Nucleotide cyclase"/>
    <property type="match status" value="1"/>
</dbReference>
<feature type="domain" description="Cytochrome c" evidence="9">
    <location>
        <begin position="136"/>
        <end position="252"/>
    </location>
</feature>
<keyword evidence="4 6" id="KW-0408">Iron</keyword>
<feature type="transmembrane region" description="Helical" evidence="7">
    <location>
        <begin position="210"/>
        <end position="228"/>
    </location>
</feature>
<organism evidence="10 11">
    <name type="scientific">Methylomonas lenta</name>
    <dbReference type="NCBI Taxonomy" id="980561"/>
    <lineage>
        <taxon>Bacteria</taxon>
        <taxon>Pseudomonadati</taxon>
        <taxon>Pseudomonadota</taxon>
        <taxon>Gammaproteobacteria</taxon>
        <taxon>Methylococcales</taxon>
        <taxon>Methylococcaceae</taxon>
        <taxon>Methylomonas</taxon>
    </lineage>
</organism>
<dbReference type="STRING" id="980561.A1359_00115"/>
<evidence type="ECO:0000313" key="10">
    <source>
        <dbReference type="EMBL" id="OAI16998.1"/>
    </source>
</evidence>
<dbReference type="GO" id="GO:0046872">
    <property type="term" value="F:metal ion binding"/>
    <property type="evidence" value="ECO:0007669"/>
    <property type="project" value="UniProtKB-KW"/>
</dbReference>
<dbReference type="NCBIfam" id="TIGR00254">
    <property type="entry name" value="GGDEF"/>
    <property type="match status" value="1"/>
</dbReference>
<dbReference type="OrthoDB" id="9812260at2"/>
<comment type="caution">
    <text evidence="10">The sequence shown here is derived from an EMBL/GenBank/DDBJ whole genome shotgun (WGS) entry which is preliminary data.</text>
</comment>
<dbReference type="Pfam" id="PF11845">
    <property type="entry name" value="Tll0287-like"/>
    <property type="match status" value="1"/>
</dbReference>
<dbReference type="Pfam" id="PF00990">
    <property type="entry name" value="GGDEF"/>
    <property type="match status" value="1"/>
</dbReference>
<evidence type="ECO:0000256" key="6">
    <source>
        <dbReference type="PROSITE-ProRule" id="PRU00433"/>
    </source>
</evidence>
<feature type="domain" description="GGDEF" evidence="8">
    <location>
        <begin position="276"/>
        <end position="412"/>
    </location>
</feature>
<keyword evidence="7" id="KW-1133">Transmembrane helix</keyword>
<dbReference type="GO" id="GO:0020037">
    <property type="term" value="F:heme binding"/>
    <property type="evidence" value="ECO:0007669"/>
    <property type="project" value="InterPro"/>
</dbReference>
<proteinExistence type="predicted"/>
<dbReference type="SMART" id="SM00267">
    <property type="entry name" value="GGDEF"/>
    <property type="match status" value="1"/>
</dbReference>
<dbReference type="EC" id="2.7.7.65" evidence="2"/>
<dbReference type="CDD" id="cd01949">
    <property type="entry name" value="GGDEF"/>
    <property type="match status" value="1"/>
</dbReference>
<gene>
    <name evidence="10" type="ORF">A1359_00115</name>
</gene>
<dbReference type="Gene3D" id="3.30.450.290">
    <property type="match status" value="1"/>
</dbReference>
<dbReference type="GO" id="GO:0052621">
    <property type="term" value="F:diguanylate cyclase activity"/>
    <property type="evidence" value="ECO:0007669"/>
    <property type="project" value="UniProtKB-EC"/>
</dbReference>
<dbReference type="PROSITE" id="PS50887">
    <property type="entry name" value="GGDEF"/>
    <property type="match status" value="1"/>
</dbReference>
<evidence type="ECO:0000256" key="3">
    <source>
        <dbReference type="ARBA" id="ARBA00022723"/>
    </source>
</evidence>
<evidence type="ECO:0000256" key="2">
    <source>
        <dbReference type="ARBA" id="ARBA00012528"/>
    </source>
</evidence>
<dbReference type="InterPro" id="IPR050469">
    <property type="entry name" value="Diguanylate_Cyclase"/>
</dbReference>